<gene>
    <name evidence="3" type="ORF">GCM10017566_11880</name>
</gene>
<protein>
    <recommendedName>
        <fullName evidence="5">Class F sortase</fullName>
    </recommendedName>
</protein>
<dbReference type="RefSeq" id="WP_229880325.1">
    <property type="nucleotide sequence ID" value="NZ_BNAV01000001.1"/>
</dbReference>
<evidence type="ECO:0000256" key="2">
    <source>
        <dbReference type="SAM" id="SignalP"/>
    </source>
</evidence>
<dbReference type="GO" id="GO:0016787">
    <property type="term" value="F:hydrolase activity"/>
    <property type="evidence" value="ECO:0007669"/>
    <property type="project" value="UniProtKB-KW"/>
</dbReference>
<dbReference type="CDD" id="cd05829">
    <property type="entry name" value="Sortase_F"/>
    <property type="match status" value="1"/>
</dbReference>
<dbReference type="InterPro" id="IPR023365">
    <property type="entry name" value="Sortase_dom-sf"/>
</dbReference>
<organism evidence="3 4">
    <name type="scientific">Amycolatopsis bartoniae</name>
    <dbReference type="NCBI Taxonomy" id="941986"/>
    <lineage>
        <taxon>Bacteria</taxon>
        <taxon>Bacillati</taxon>
        <taxon>Actinomycetota</taxon>
        <taxon>Actinomycetes</taxon>
        <taxon>Pseudonocardiales</taxon>
        <taxon>Pseudonocardiaceae</taxon>
        <taxon>Amycolatopsis</taxon>
    </lineage>
</organism>
<comment type="caution">
    <text evidence="3">The sequence shown here is derived from an EMBL/GenBank/DDBJ whole genome shotgun (WGS) entry which is preliminary data.</text>
</comment>
<dbReference type="InterPro" id="IPR042001">
    <property type="entry name" value="Sortase_F"/>
</dbReference>
<dbReference type="Proteomes" id="UP000658656">
    <property type="component" value="Unassembled WGS sequence"/>
</dbReference>
<keyword evidence="1" id="KW-0378">Hydrolase</keyword>
<evidence type="ECO:0000313" key="3">
    <source>
        <dbReference type="EMBL" id="GHF40127.1"/>
    </source>
</evidence>
<name>A0A8H9IQY0_9PSEU</name>
<feature type="signal peptide" evidence="2">
    <location>
        <begin position="1"/>
        <end position="26"/>
    </location>
</feature>
<evidence type="ECO:0000256" key="1">
    <source>
        <dbReference type="ARBA" id="ARBA00022801"/>
    </source>
</evidence>
<reference evidence="3" key="1">
    <citation type="journal article" date="2014" name="Int. J. Syst. Evol. Microbiol.">
        <title>Complete genome sequence of Corynebacterium casei LMG S-19264T (=DSM 44701T), isolated from a smear-ripened cheese.</title>
        <authorList>
            <consortium name="US DOE Joint Genome Institute (JGI-PGF)"/>
            <person name="Walter F."/>
            <person name="Albersmeier A."/>
            <person name="Kalinowski J."/>
            <person name="Ruckert C."/>
        </authorList>
    </citation>
    <scope>NUCLEOTIDE SEQUENCE</scope>
    <source>
        <strain evidence="3">CGMCC 4.7679</strain>
    </source>
</reference>
<dbReference type="AlphaFoldDB" id="A0A8H9IQY0"/>
<proteinExistence type="predicted"/>
<keyword evidence="4" id="KW-1185">Reference proteome</keyword>
<reference evidence="3" key="2">
    <citation type="submission" date="2020-09" db="EMBL/GenBank/DDBJ databases">
        <authorList>
            <person name="Sun Q."/>
            <person name="Zhou Y."/>
        </authorList>
    </citation>
    <scope>NUCLEOTIDE SEQUENCE</scope>
    <source>
        <strain evidence="3">CGMCC 4.7679</strain>
    </source>
</reference>
<accession>A0A8H9IQY0</accession>
<evidence type="ECO:0000313" key="4">
    <source>
        <dbReference type="Proteomes" id="UP000658656"/>
    </source>
</evidence>
<keyword evidence="2" id="KW-0732">Signal</keyword>
<evidence type="ECO:0008006" key="5">
    <source>
        <dbReference type="Google" id="ProtNLM"/>
    </source>
</evidence>
<sequence>MTARKTSPLRLLLAVLGLLLLTGCTAAGAPGTPAATPATTAATAVAAPSAVDIPKIGAHSTLVPLGLNPDGSVEVPPVTSPLQAGWYRNGPQPGEPGPAVILGHVDGNKQKGIFYRLHELAPGDTVTVSRVDGSVAGFTVTRVEQIDKDEFPTEAVYGDTAGAELRLITCGGSFDHAAHSYRDNIIVYATLS</sequence>
<dbReference type="InterPro" id="IPR005754">
    <property type="entry name" value="Sortase"/>
</dbReference>
<dbReference type="Gene3D" id="2.40.260.10">
    <property type="entry name" value="Sortase"/>
    <property type="match status" value="1"/>
</dbReference>
<dbReference type="SUPFAM" id="SSF63817">
    <property type="entry name" value="Sortase"/>
    <property type="match status" value="1"/>
</dbReference>
<dbReference type="NCBIfam" id="NF033748">
    <property type="entry name" value="class_F_sortase"/>
    <property type="match status" value="1"/>
</dbReference>
<feature type="chain" id="PRO_5038951763" description="Class F sortase" evidence="2">
    <location>
        <begin position="27"/>
        <end position="192"/>
    </location>
</feature>
<dbReference type="PROSITE" id="PS51257">
    <property type="entry name" value="PROKAR_LIPOPROTEIN"/>
    <property type="match status" value="1"/>
</dbReference>
<dbReference type="EMBL" id="BNAV01000001">
    <property type="protein sequence ID" value="GHF40127.1"/>
    <property type="molecule type" value="Genomic_DNA"/>
</dbReference>
<dbReference type="Pfam" id="PF04203">
    <property type="entry name" value="Sortase"/>
    <property type="match status" value="1"/>
</dbReference>